<dbReference type="GO" id="GO:0005948">
    <property type="term" value="C:acetolactate synthase complex"/>
    <property type="evidence" value="ECO:0007669"/>
    <property type="project" value="TreeGrafter"/>
</dbReference>
<gene>
    <name evidence="9" type="ORF">F7R91_31380</name>
</gene>
<dbReference type="GO" id="GO:0030976">
    <property type="term" value="F:thiamine pyrophosphate binding"/>
    <property type="evidence" value="ECO:0007669"/>
    <property type="project" value="InterPro"/>
</dbReference>
<dbReference type="SUPFAM" id="SSF52467">
    <property type="entry name" value="DHS-like NAD/FAD-binding domain"/>
    <property type="match status" value="1"/>
</dbReference>
<dbReference type="PANTHER" id="PTHR18968:SF13">
    <property type="entry name" value="ACETOLACTATE SYNTHASE CATALYTIC SUBUNIT, MITOCHONDRIAL"/>
    <property type="match status" value="1"/>
</dbReference>
<dbReference type="InterPro" id="IPR029035">
    <property type="entry name" value="DHS-like_NAD/FAD-binding_dom"/>
</dbReference>
<sequence>MSDTVADVLAKALARHGVTSIFGQSNPTAFMLAAERIGIRQILYRTENAAGVMADGFARISNRIAVVAAQNGPAATLMVPPMAEALKASIPMLVLVQEVPASARDRNAFQELDHFALFAGVSKWTRRVDDPSRVEDNVDMAMTVASSGRPGPVVLLLPRDVLQAPAATARFTRQRDLGGFPLDRPRPEATAVAEAARLIAQARSPLVVAGGGVHLSGAVRELTALQRVAHLPVVTTNMGKGAVSELDALSLGVAANVTGQRGPAHHHLSLIQEADVVLLVGTRTNENGTEGWTLTSPSAKYIHIDMDPLEVGRNYEALRLVGDARSALGDLADALEACDLTRRQLAAESLRERISEGRQRRADEIEAAVPFDNHPIAPERLLRELDALLVPDDIVVADASYSSFWVASYLTAKRAGQRFILPRGLAGLGWGLPLGLGVKLATPDARVVAVVGDGGFAHVWSELETAIREDLPVTVIVLNNQLLAAQAHAEMAAFGQTTTGIDFKPVDHAAMAEAVGAAGARITSPDQLEPALKDALASTMVTVLDVVVDPHSYPPVRAWDGNTDRINRRPKADQGVPAMPNHPKG</sequence>
<feature type="region of interest" description="Disordered" evidence="5">
    <location>
        <begin position="559"/>
        <end position="585"/>
    </location>
</feature>
<dbReference type="InterPro" id="IPR012001">
    <property type="entry name" value="Thiamin_PyroP_enz_TPP-bd_dom"/>
</dbReference>
<dbReference type="PANTHER" id="PTHR18968">
    <property type="entry name" value="THIAMINE PYROPHOSPHATE ENZYMES"/>
    <property type="match status" value="1"/>
</dbReference>
<dbReference type="Pfam" id="PF00205">
    <property type="entry name" value="TPP_enzyme_M"/>
    <property type="match status" value="1"/>
</dbReference>
<evidence type="ECO:0000259" key="6">
    <source>
        <dbReference type="Pfam" id="PF00205"/>
    </source>
</evidence>
<evidence type="ECO:0000256" key="1">
    <source>
        <dbReference type="ARBA" id="ARBA00001964"/>
    </source>
</evidence>
<comment type="similarity">
    <text evidence="2 4">Belongs to the TPP enzyme family.</text>
</comment>
<dbReference type="GO" id="GO:0003984">
    <property type="term" value="F:acetolactate synthase activity"/>
    <property type="evidence" value="ECO:0007669"/>
    <property type="project" value="TreeGrafter"/>
</dbReference>
<feature type="domain" description="Thiamine pyrophosphate enzyme central" evidence="6">
    <location>
        <begin position="192"/>
        <end position="330"/>
    </location>
</feature>
<dbReference type="GO" id="GO:0000287">
    <property type="term" value="F:magnesium ion binding"/>
    <property type="evidence" value="ECO:0007669"/>
    <property type="project" value="InterPro"/>
</dbReference>
<name>A0A6H9USC3_9ACTN</name>
<comment type="caution">
    <text evidence="9">The sequence shown here is derived from an EMBL/GenBank/DDBJ whole genome shotgun (WGS) entry which is preliminary data.</text>
</comment>
<dbReference type="CDD" id="cd07035">
    <property type="entry name" value="TPP_PYR_POX_like"/>
    <property type="match status" value="1"/>
</dbReference>
<feature type="domain" description="Thiamine pyrophosphate enzyme TPP-binding" evidence="7">
    <location>
        <begin position="399"/>
        <end position="546"/>
    </location>
</feature>
<dbReference type="InterPro" id="IPR012000">
    <property type="entry name" value="Thiamin_PyroP_enz_cen_dom"/>
</dbReference>
<dbReference type="GO" id="GO:0050660">
    <property type="term" value="F:flavin adenine dinucleotide binding"/>
    <property type="evidence" value="ECO:0007669"/>
    <property type="project" value="TreeGrafter"/>
</dbReference>
<dbReference type="InterPro" id="IPR011766">
    <property type="entry name" value="TPP_enzyme_TPP-bd"/>
</dbReference>
<evidence type="ECO:0000256" key="2">
    <source>
        <dbReference type="ARBA" id="ARBA00007812"/>
    </source>
</evidence>
<reference evidence="9 10" key="1">
    <citation type="submission" date="2019-09" db="EMBL/GenBank/DDBJ databases">
        <title>Screening of Novel Bioactive Compounds from Soil-Associated.</title>
        <authorList>
            <person name="Zhao S."/>
        </authorList>
    </citation>
    <scope>NUCLEOTIDE SEQUENCE [LARGE SCALE GENOMIC DNA]</scope>
    <source>
        <strain evidence="9 10">HIT-DPA4</strain>
    </source>
</reference>
<dbReference type="RefSeq" id="WP_150954587.1">
    <property type="nucleotide sequence ID" value="NZ_VZRB01000029.1"/>
</dbReference>
<evidence type="ECO:0000256" key="3">
    <source>
        <dbReference type="ARBA" id="ARBA00023052"/>
    </source>
</evidence>
<dbReference type="PROSITE" id="PS00187">
    <property type="entry name" value="TPP_ENZYMES"/>
    <property type="match status" value="1"/>
</dbReference>
<organism evidence="9 10">
    <name type="scientific">Streptomyces luteolifulvus</name>
    <dbReference type="NCBI Taxonomy" id="2615112"/>
    <lineage>
        <taxon>Bacteria</taxon>
        <taxon>Bacillati</taxon>
        <taxon>Actinomycetota</taxon>
        <taxon>Actinomycetes</taxon>
        <taxon>Kitasatosporales</taxon>
        <taxon>Streptomycetaceae</taxon>
        <taxon>Streptomyces</taxon>
    </lineage>
</organism>
<keyword evidence="10" id="KW-1185">Reference proteome</keyword>
<accession>A0A6H9USC3</accession>
<dbReference type="EMBL" id="VZRB01000029">
    <property type="protein sequence ID" value="KAB1141716.1"/>
    <property type="molecule type" value="Genomic_DNA"/>
</dbReference>
<dbReference type="InterPro" id="IPR029061">
    <property type="entry name" value="THDP-binding"/>
</dbReference>
<dbReference type="Pfam" id="PF02776">
    <property type="entry name" value="TPP_enzyme_N"/>
    <property type="match status" value="1"/>
</dbReference>
<dbReference type="Gene3D" id="3.40.50.970">
    <property type="match status" value="2"/>
</dbReference>
<comment type="cofactor">
    <cofactor evidence="1">
        <name>thiamine diphosphate</name>
        <dbReference type="ChEBI" id="CHEBI:58937"/>
    </cofactor>
</comment>
<evidence type="ECO:0000313" key="9">
    <source>
        <dbReference type="EMBL" id="KAB1141716.1"/>
    </source>
</evidence>
<evidence type="ECO:0000256" key="4">
    <source>
        <dbReference type="RuleBase" id="RU362132"/>
    </source>
</evidence>
<dbReference type="InterPro" id="IPR045229">
    <property type="entry name" value="TPP_enz"/>
</dbReference>
<evidence type="ECO:0000259" key="8">
    <source>
        <dbReference type="Pfam" id="PF02776"/>
    </source>
</evidence>
<evidence type="ECO:0000313" key="10">
    <source>
        <dbReference type="Proteomes" id="UP000442707"/>
    </source>
</evidence>
<feature type="domain" description="Thiamine pyrophosphate enzyme N-terminal TPP-binding" evidence="8">
    <location>
        <begin position="4"/>
        <end position="116"/>
    </location>
</feature>
<dbReference type="GO" id="GO:0009099">
    <property type="term" value="P:L-valine biosynthetic process"/>
    <property type="evidence" value="ECO:0007669"/>
    <property type="project" value="TreeGrafter"/>
</dbReference>
<keyword evidence="3 4" id="KW-0786">Thiamine pyrophosphate</keyword>
<feature type="compositionally biased region" description="Basic and acidic residues" evidence="5">
    <location>
        <begin position="562"/>
        <end position="572"/>
    </location>
</feature>
<dbReference type="GO" id="GO:0009097">
    <property type="term" value="P:isoleucine biosynthetic process"/>
    <property type="evidence" value="ECO:0007669"/>
    <property type="project" value="TreeGrafter"/>
</dbReference>
<dbReference type="NCBIfam" id="NF004772">
    <property type="entry name" value="PRK06112.1"/>
    <property type="match status" value="1"/>
</dbReference>
<evidence type="ECO:0000259" key="7">
    <source>
        <dbReference type="Pfam" id="PF02775"/>
    </source>
</evidence>
<dbReference type="CDD" id="cd00568">
    <property type="entry name" value="TPP_enzymes"/>
    <property type="match status" value="1"/>
</dbReference>
<dbReference type="Pfam" id="PF02775">
    <property type="entry name" value="TPP_enzyme_C"/>
    <property type="match status" value="1"/>
</dbReference>
<evidence type="ECO:0000256" key="5">
    <source>
        <dbReference type="SAM" id="MobiDB-lite"/>
    </source>
</evidence>
<dbReference type="SUPFAM" id="SSF52518">
    <property type="entry name" value="Thiamin diphosphate-binding fold (THDP-binding)"/>
    <property type="match status" value="2"/>
</dbReference>
<dbReference type="InterPro" id="IPR000399">
    <property type="entry name" value="TPP-bd_CS"/>
</dbReference>
<dbReference type="AlphaFoldDB" id="A0A6H9USC3"/>
<dbReference type="Proteomes" id="UP000442707">
    <property type="component" value="Unassembled WGS sequence"/>
</dbReference>
<protein>
    <submittedName>
        <fullName evidence="9">Acetolactate synthase catalytic subunit</fullName>
    </submittedName>
</protein>
<dbReference type="Gene3D" id="3.40.50.1220">
    <property type="entry name" value="TPP-binding domain"/>
    <property type="match status" value="1"/>
</dbReference>
<proteinExistence type="inferred from homology"/>